<reference evidence="1" key="1">
    <citation type="journal article" date="2023" name="Front. Mar. Sci.">
        <title>A new Merluccius polli reference genome to investigate the effects of global change in West African waters.</title>
        <authorList>
            <person name="Mateo J.L."/>
            <person name="Blanco-Fernandez C."/>
            <person name="Garcia-Vazquez E."/>
            <person name="Machado-Schiaffino G."/>
        </authorList>
    </citation>
    <scope>NUCLEOTIDE SEQUENCE</scope>
    <source>
        <strain evidence="1">C29</strain>
        <tissue evidence="1">Fin</tissue>
    </source>
</reference>
<gene>
    <name evidence="1" type="ORF">N1851_018779</name>
</gene>
<evidence type="ECO:0000313" key="1">
    <source>
        <dbReference type="EMBL" id="KAK0143106.1"/>
    </source>
</evidence>
<proteinExistence type="predicted"/>
<sequence>MSILCRVAGISLRDRMRSSDIRRELGVEPLLQCRTTEVVRHLIRMPPGCLPLERDQGGEHVNSRDASVISKIIRERLHQLLPRLHNKPKGRFREPYYRFKNMTQIYCMLGF</sequence>
<dbReference type="Proteomes" id="UP001174136">
    <property type="component" value="Unassembled WGS sequence"/>
</dbReference>
<keyword evidence="2" id="KW-1185">Reference proteome</keyword>
<dbReference type="AlphaFoldDB" id="A0AA47NY24"/>
<dbReference type="EMBL" id="JAOPHQ010003435">
    <property type="protein sequence ID" value="KAK0143106.1"/>
    <property type="molecule type" value="Genomic_DNA"/>
</dbReference>
<organism evidence="1 2">
    <name type="scientific">Merluccius polli</name>
    <name type="common">Benguela hake</name>
    <name type="synonym">Merluccius cadenati</name>
    <dbReference type="NCBI Taxonomy" id="89951"/>
    <lineage>
        <taxon>Eukaryota</taxon>
        <taxon>Metazoa</taxon>
        <taxon>Chordata</taxon>
        <taxon>Craniata</taxon>
        <taxon>Vertebrata</taxon>
        <taxon>Euteleostomi</taxon>
        <taxon>Actinopterygii</taxon>
        <taxon>Neopterygii</taxon>
        <taxon>Teleostei</taxon>
        <taxon>Neoteleostei</taxon>
        <taxon>Acanthomorphata</taxon>
        <taxon>Zeiogadaria</taxon>
        <taxon>Gadariae</taxon>
        <taxon>Gadiformes</taxon>
        <taxon>Gadoidei</taxon>
        <taxon>Merlucciidae</taxon>
        <taxon>Merluccius</taxon>
    </lineage>
</organism>
<evidence type="ECO:0000313" key="2">
    <source>
        <dbReference type="Proteomes" id="UP001174136"/>
    </source>
</evidence>
<accession>A0AA47NY24</accession>
<protein>
    <submittedName>
        <fullName evidence="1">Uncharacterized protein</fullName>
    </submittedName>
</protein>
<name>A0AA47NY24_MERPO</name>
<comment type="caution">
    <text evidence="1">The sequence shown here is derived from an EMBL/GenBank/DDBJ whole genome shotgun (WGS) entry which is preliminary data.</text>
</comment>